<sequence>MAPEGESVSRTYHGGTAAIRILAQNACVCTTVVQTRAKRGEIRSVNVPPWYKRATSRPHP</sequence>
<proteinExistence type="predicted"/>
<gene>
    <name evidence="1" type="ORF">BIFGAL_03057</name>
</gene>
<dbReference type="EMBL" id="ABXB03000002">
    <property type="protein sequence ID" value="EFA22954.1"/>
    <property type="molecule type" value="Genomic_DNA"/>
</dbReference>
<dbReference type="Proteomes" id="UP000003656">
    <property type="component" value="Unassembled WGS sequence"/>
</dbReference>
<evidence type="ECO:0000313" key="1">
    <source>
        <dbReference type="EMBL" id="EFA22954.1"/>
    </source>
</evidence>
<evidence type="ECO:0000313" key="2">
    <source>
        <dbReference type="Proteomes" id="UP000003656"/>
    </source>
</evidence>
<reference evidence="1 2" key="1">
    <citation type="submission" date="2009-11" db="EMBL/GenBank/DDBJ databases">
        <authorList>
            <person name="Weinstock G."/>
            <person name="Sodergren E."/>
            <person name="Clifton S."/>
            <person name="Fulton L."/>
            <person name="Fulton B."/>
            <person name="Courtney L."/>
            <person name="Fronick C."/>
            <person name="Harrison M."/>
            <person name="Strong C."/>
            <person name="Farmer C."/>
            <person name="Delahaunty K."/>
            <person name="Markovic C."/>
            <person name="Hall O."/>
            <person name="Minx P."/>
            <person name="Tomlinson C."/>
            <person name="Mitreva M."/>
            <person name="Nelson J."/>
            <person name="Hou S."/>
            <person name="Wollam A."/>
            <person name="Pepin K.H."/>
            <person name="Johnson M."/>
            <person name="Bhonagiri V."/>
            <person name="Nash W.E."/>
            <person name="Warren W."/>
            <person name="Chinwalla A."/>
            <person name="Mardis E.R."/>
            <person name="Wilson R.K."/>
        </authorList>
    </citation>
    <scope>NUCLEOTIDE SEQUENCE [LARGE SCALE GENOMIC DNA]</scope>
    <source>
        <strain evidence="1 2">DSM 20093</strain>
    </source>
</reference>
<accession>D1NTA0</accession>
<name>D1NTA0_9BIFI</name>
<comment type="caution">
    <text evidence="1">The sequence shown here is derived from an EMBL/GenBank/DDBJ whole genome shotgun (WGS) entry which is preliminary data.</text>
</comment>
<organism evidence="1 2">
    <name type="scientific">Bifidobacterium gallicum DSM 20093 = LMG 11596</name>
    <dbReference type="NCBI Taxonomy" id="561180"/>
    <lineage>
        <taxon>Bacteria</taxon>
        <taxon>Bacillati</taxon>
        <taxon>Actinomycetota</taxon>
        <taxon>Actinomycetes</taxon>
        <taxon>Bifidobacteriales</taxon>
        <taxon>Bifidobacteriaceae</taxon>
        <taxon>Bifidobacterium</taxon>
    </lineage>
</organism>
<protein>
    <submittedName>
        <fullName evidence="1">Uncharacterized protein</fullName>
    </submittedName>
</protein>
<dbReference type="AlphaFoldDB" id="D1NTA0"/>